<dbReference type="SUPFAM" id="SSF47384">
    <property type="entry name" value="Homodimeric domain of signal transducing histidine kinase"/>
    <property type="match status" value="1"/>
</dbReference>
<dbReference type="CDD" id="cd16922">
    <property type="entry name" value="HATPase_EvgS-ArcB-TorS-like"/>
    <property type="match status" value="1"/>
</dbReference>
<dbReference type="Gene3D" id="1.10.287.130">
    <property type="match status" value="1"/>
</dbReference>
<dbReference type="SMART" id="SM00388">
    <property type="entry name" value="HisKA"/>
    <property type="match status" value="1"/>
</dbReference>
<reference evidence="10 11" key="1">
    <citation type="submission" date="2017-07" db="EMBL/GenBank/DDBJ databases">
        <title>Sandarakinorhabdus cyanobacteriorum sp. nov., a novel bacterium isolated from cyanobacterial aggregates in a eutrophic lake.</title>
        <authorList>
            <person name="Cai H."/>
        </authorList>
    </citation>
    <scope>NUCLEOTIDE SEQUENCE [LARGE SCALE GENOMIC DNA]</scope>
    <source>
        <strain evidence="10 11">TH057</strain>
    </source>
</reference>
<dbReference type="InterPro" id="IPR036097">
    <property type="entry name" value="HisK_dim/P_sf"/>
</dbReference>
<dbReference type="Pfam" id="PF02518">
    <property type="entry name" value="HATPase_c"/>
    <property type="match status" value="1"/>
</dbReference>
<evidence type="ECO:0000259" key="9">
    <source>
        <dbReference type="PROSITE" id="PS50110"/>
    </source>
</evidence>
<dbReference type="GO" id="GO:0005886">
    <property type="term" value="C:plasma membrane"/>
    <property type="evidence" value="ECO:0007669"/>
    <property type="project" value="TreeGrafter"/>
</dbReference>
<dbReference type="Pfam" id="PF00072">
    <property type="entry name" value="Response_reg"/>
    <property type="match status" value="1"/>
</dbReference>
<dbReference type="PROSITE" id="PS50109">
    <property type="entry name" value="HIS_KIN"/>
    <property type="match status" value="1"/>
</dbReference>
<dbReference type="InterPro" id="IPR005467">
    <property type="entry name" value="His_kinase_dom"/>
</dbReference>
<evidence type="ECO:0000256" key="2">
    <source>
        <dbReference type="ARBA" id="ARBA00012438"/>
    </source>
</evidence>
<dbReference type="PRINTS" id="PR00344">
    <property type="entry name" value="BCTRLSENSOR"/>
</dbReference>
<feature type="domain" description="Histidine kinase" evidence="8">
    <location>
        <begin position="2"/>
        <end position="217"/>
    </location>
</feature>
<keyword evidence="6" id="KW-0902">Two-component regulatory system</keyword>
<dbReference type="Pfam" id="PF00512">
    <property type="entry name" value="HisKA"/>
    <property type="match status" value="1"/>
</dbReference>
<gene>
    <name evidence="10" type="ORF">CHU93_12975</name>
</gene>
<keyword evidence="4" id="KW-0808">Transferase</keyword>
<keyword evidence="3 7" id="KW-0597">Phosphoprotein</keyword>
<evidence type="ECO:0000256" key="1">
    <source>
        <dbReference type="ARBA" id="ARBA00000085"/>
    </source>
</evidence>
<evidence type="ECO:0000256" key="4">
    <source>
        <dbReference type="ARBA" id="ARBA00022679"/>
    </source>
</evidence>
<evidence type="ECO:0000313" key="11">
    <source>
        <dbReference type="Proteomes" id="UP000216991"/>
    </source>
</evidence>
<comment type="caution">
    <text evidence="10">The sequence shown here is derived from an EMBL/GenBank/DDBJ whole genome shotgun (WGS) entry which is preliminary data.</text>
</comment>
<dbReference type="Proteomes" id="UP000216991">
    <property type="component" value="Unassembled WGS sequence"/>
</dbReference>
<evidence type="ECO:0000256" key="3">
    <source>
        <dbReference type="ARBA" id="ARBA00022553"/>
    </source>
</evidence>
<dbReference type="GO" id="GO:0009927">
    <property type="term" value="F:histidine phosphotransfer kinase activity"/>
    <property type="evidence" value="ECO:0007669"/>
    <property type="project" value="TreeGrafter"/>
</dbReference>
<evidence type="ECO:0000256" key="6">
    <source>
        <dbReference type="ARBA" id="ARBA00023012"/>
    </source>
</evidence>
<feature type="modified residue" description="4-aspartylphosphate" evidence="7">
    <location>
        <position position="288"/>
    </location>
</feature>
<keyword evidence="5 10" id="KW-0418">Kinase</keyword>
<dbReference type="InterPro" id="IPR011006">
    <property type="entry name" value="CheY-like_superfamily"/>
</dbReference>
<dbReference type="InterPro" id="IPR036890">
    <property type="entry name" value="HATPase_C_sf"/>
</dbReference>
<dbReference type="FunFam" id="3.30.565.10:FF:000010">
    <property type="entry name" value="Sensor histidine kinase RcsC"/>
    <property type="match status" value="1"/>
</dbReference>
<dbReference type="SMART" id="SM00448">
    <property type="entry name" value="REC"/>
    <property type="match status" value="1"/>
</dbReference>
<dbReference type="SMART" id="SM00387">
    <property type="entry name" value="HATPase_c"/>
    <property type="match status" value="1"/>
</dbReference>
<evidence type="ECO:0000256" key="5">
    <source>
        <dbReference type="ARBA" id="ARBA00022777"/>
    </source>
</evidence>
<comment type="catalytic activity">
    <reaction evidence="1">
        <text>ATP + protein L-histidine = ADP + protein N-phospho-L-histidine.</text>
        <dbReference type="EC" id="2.7.13.3"/>
    </reaction>
</comment>
<name>A0A255Y949_9SPHN</name>
<sequence length="448" mass="48123">MGLSHEIRTPLNAIHGYAQLLERGAAISPSEAGRIIRRSSEHLADLVEGLLDISRIESGVLKLNRETVGLRALLEQVAAMFRIEAGNKGLDFAYNAAPNLPAWVLADERRLRQVLINLLSNAIKYTQSGSVVLTVRYRSMVAEIEVADTGIGIAPEDMDRIFLPFDRGGGRAAGVAPGIGLGLALSRMLSQVMGGDISVKSVPGQGSRFVLKLLLPQPNQPPNEEARGLPIGYEGQRRTILAVDDDPGQLALWQELLRPLGFNLFVAGSGGAALSLADLGRPDLVLLDVSMPGLNGWEVAERLRSRFGRSITILMASGNASELVGAEGKGLHDGFVLKPVDQALFFEQLGRQLNLTWLYEGTDRAPWRASALPDAARAHLSELARLARTGHVRGLAAALAALDAAVPDAKPLVGRLTAALDAFDLVQFQKLLNEQATDSRDDRGETGR</sequence>
<proteinExistence type="predicted"/>
<feature type="domain" description="Response regulatory" evidence="9">
    <location>
        <begin position="239"/>
        <end position="353"/>
    </location>
</feature>
<dbReference type="PROSITE" id="PS50110">
    <property type="entry name" value="RESPONSE_REGULATORY"/>
    <property type="match status" value="1"/>
</dbReference>
<dbReference type="SUPFAM" id="SSF55874">
    <property type="entry name" value="ATPase domain of HSP90 chaperone/DNA topoisomerase II/histidine kinase"/>
    <property type="match status" value="1"/>
</dbReference>
<dbReference type="SUPFAM" id="SSF52172">
    <property type="entry name" value="CheY-like"/>
    <property type="match status" value="1"/>
</dbReference>
<evidence type="ECO:0000259" key="8">
    <source>
        <dbReference type="PROSITE" id="PS50109"/>
    </source>
</evidence>
<dbReference type="InterPro" id="IPR004358">
    <property type="entry name" value="Sig_transdc_His_kin-like_C"/>
</dbReference>
<dbReference type="InterPro" id="IPR001789">
    <property type="entry name" value="Sig_transdc_resp-reg_receiver"/>
</dbReference>
<dbReference type="PANTHER" id="PTHR43047">
    <property type="entry name" value="TWO-COMPONENT HISTIDINE PROTEIN KINASE"/>
    <property type="match status" value="1"/>
</dbReference>
<dbReference type="Gene3D" id="3.30.565.10">
    <property type="entry name" value="Histidine kinase-like ATPase, C-terminal domain"/>
    <property type="match status" value="1"/>
</dbReference>
<dbReference type="Gene3D" id="3.40.50.2300">
    <property type="match status" value="1"/>
</dbReference>
<dbReference type="CDD" id="cd00082">
    <property type="entry name" value="HisKA"/>
    <property type="match status" value="1"/>
</dbReference>
<dbReference type="PANTHER" id="PTHR43047:SF72">
    <property type="entry name" value="OSMOSENSING HISTIDINE PROTEIN KINASE SLN1"/>
    <property type="match status" value="1"/>
</dbReference>
<evidence type="ECO:0000256" key="7">
    <source>
        <dbReference type="PROSITE-ProRule" id="PRU00169"/>
    </source>
</evidence>
<keyword evidence="11" id="KW-1185">Reference proteome</keyword>
<dbReference type="AlphaFoldDB" id="A0A255Y949"/>
<evidence type="ECO:0000313" key="10">
    <source>
        <dbReference type="EMBL" id="OYQ25766.1"/>
    </source>
</evidence>
<dbReference type="EC" id="2.7.13.3" evidence="2"/>
<dbReference type="GO" id="GO:0000155">
    <property type="term" value="F:phosphorelay sensor kinase activity"/>
    <property type="evidence" value="ECO:0007669"/>
    <property type="project" value="InterPro"/>
</dbReference>
<dbReference type="OrthoDB" id="9801651at2"/>
<dbReference type="InterPro" id="IPR003594">
    <property type="entry name" value="HATPase_dom"/>
</dbReference>
<organism evidence="10 11">
    <name type="scientific">Sandarakinorhabdus cyanobacteriorum</name>
    <dbReference type="NCBI Taxonomy" id="1981098"/>
    <lineage>
        <taxon>Bacteria</taxon>
        <taxon>Pseudomonadati</taxon>
        <taxon>Pseudomonadota</taxon>
        <taxon>Alphaproteobacteria</taxon>
        <taxon>Sphingomonadales</taxon>
        <taxon>Sphingosinicellaceae</taxon>
        <taxon>Sandarakinorhabdus</taxon>
    </lineage>
</organism>
<dbReference type="InterPro" id="IPR003661">
    <property type="entry name" value="HisK_dim/P_dom"/>
</dbReference>
<dbReference type="CDD" id="cd00156">
    <property type="entry name" value="REC"/>
    <property type="match status" value="1"/>
</dbReference>
<protein>
    <recommendedName>
        <fullName evidence="2">histidine kinase</fullName>
        <ecNumber evidence="2">2.7.13.3</ecNumber>
    </recommendedName>
</protein>
<accession>A0A255Y949</accession>
<dbReference type="EMBL" id="NOXT01000121">
    <property type="protein sequence ID" value="OYQ25766.1"/>
    <property type="molecule type" value="Genomic_DNA"/>
</dbReference>